<dbReference type="GO" id="GO:0003677">
    <property type="term" value="F:DNA binding"/>
    <property type="evidence" value="ECO:0007669"/>
    <property type="project" value="UniProtKB-KW"/>
</dbReference>
<gene>
    <name evidence="8" type="ORF">J3R75_003707</name>
</gene>
<dbReference type="RefSeq" id="WP_307264630.1">
    <property type="nucleotide sequence ID" value="NZ_JAUSVL010000001.1"/>
</dbReference>
<evidence type="ECO:0000256" key="4">
    <source>
        <dbReference type="ARBA" id="ARBA00023125"/>
    </source>
</evidence>
<dbReference type="SMART" id="SM00345">
    <property type="entry name" value="HTH_GNTR"/>
    <property type="match status" value="1"/>
</dbReference>
<evidence type="ECO:0000256" key="5">
    <source>
        <dbReference type="ARBA" id="ARBA00023163"/>
    </source>
</evidence>
<dbReference type="CDD" id="cd00609">
    <property type="entry name" value="AAT_like"/>
    <property type="match status" value="1"/>
</dbReference>
<dbReference type="Pfam" id="PF00392">
    <property type="entry name" value="GntR"/>
    <property type="match status" value="1"/>
</dbReference>
<dbReference type="EMBL" id="JAUSVL010000001">
    <property type="protein sequence ID" value="MDQ0291600.1"/>
    <property type="molecule type" value="Genomic_DNA"/>
</dbReference>
<evidence type="ECO:0000256" key="2">
    <source>
        <dbReference type="ARBA" id="ARBA00022898"/>
    </source>
</evidence>
<comment type="caution">
    <text evidence="8">The sequence shown here is derived from an EMBL/GenBank/DDBJ whole genome shotgun (WGS) entry which is preliminary data.</text>
</comment>
<dbReference type="InterPro" id="IPR015424">
    <property type="entry name" value="PyrdxlP-dep_Trfase"/>
</dbReference>
<keyword evidence="5" id="KW-0804">Transcription</keyword>
<dbReference type="InterPro" id="IPR015421">
    <property type="entry name" value="PyrdxlP-dep_Trfase_major"/>
</dbReference>
<dbReference type="Gene3D" id="3.40.640.10">
    <property type="entry name" value="Type I PLP-dependent aspartate aminotransferase-like (Major domain)"/>
    <property type="match status" value="1"/>
</dbReference>
<evidence type="ECO:0000313" key="8">
    <source>
        <dbReference type="EMBL" id="MDQ0291600.1"/>
    </source>
</evidence>
<keyword evidence="8" id="KW-0032">Aminotransferase</keyword>
<dbReference type="PANTHER" id="PTHR46577">
    <property type="entry name" value="HTH-TYPE TRANSCRIPTIONAL REGULATORY PROTEIN GABR"/>
    <property type="match status" value="1"/>
</dbReference>
<sequence>MMTWQRLDNPNGLPLNEAVYEHIRNEICRGALRGRLPSKNQAAEAFGVSKVTIEKAYEQLKAEGYIYAKERSGYFVELDSALAWRAERKPDRPDRSDQPERPDRIDDSSSVVYDLNTYAVSADSFPFAVWSRLMRRVMSEEGPAIVGNTPPKGILALREAIVSYLLKYRGIRAEPEQVVIGAGSEWIWSLFIQLLGTQRRYAIENPGYGKVSSILGAYGVAVSRVGMGEDGIDLRALRGSLADVVHITPSHHFPLGIIMPIQKRLELLALAAEKDMVIIEDDYDSEFRFAGRPIPALTGLDNHGRVIYVNTFAKSLAPSLRISYMVLPPALLRRYERVLSFYACTVPGFEQHVMARFLSEGHFARHFTRMKATYKAKHDALLEALAASRLAPDVDISGKSVGLHILLKLKRGLSESDMVRRAAQQGVALRGLSAFCNAPCNIPTSTVVMGFASMEMAGIPDLLRRLERAWLG</sequence>
<dbReference type="PANTHER" id="PTHR46577:SF1">
    <property type="entry name" value="HTH-TYPE TRANSCRIPTIONAL REGULATORY PROTEIN GABR"/>
    <property type="match status" value="1"/>
</dbReference>
<dbReference type="Gene3D" id="1.10.10.10">
    <property type="entry name" value="Winged helix-like DNA-binding domain superfamily/Winged helix DNA-binding domain"/>
    <property type="match status" value="1"/>
</dbReference>
<accession>A0AAE3VJK5</accession>
<dbReference type="Pfam" id="PF00155">
    <property type="entry name" value="Aminotran_1_2"/>
    <property type="match status" value="1"/>
</dbReference>
<dbReference type="InterPro" id="IPR036390">
    <property type="entry name" value="WH_DNA-bd_sf"/>
</dbReference>
<evidence type="ECO:0000256" key="6">
    <source>
        <dbReference type="SAM" id="MobiDB-lite"/>
    </source>
</evidence>
<reference evidence="8" key="1">
    <citation type="submission" date="2023-07" db="EMBL/GenBank/DDBJ databases">
        <title>Genomic Encyclopedia of Type Strains, Phase IV (KMG-IV): sequencing the most valuable type-strain genomes for metagenomic binning, comparative biology and taxonomic classification.</title>
        <authorList>
            <person name="Goeker M."/>
        </authorList>
    </citation>
    <scope>NUCLEOTIDE SEQUENCE</scope>
    <source>
        <strain evidence="8">DSM 24202</strain>
    </source>
</reference>
<keyword evidence="8" id="KW-0808">Transferase</keyword>
<dbReference type="InterPro" id="IPR051446">
    <property type="entry name" value="HTH_trans_reg/aminotransferase"/>
</dbReference>
<keyword evidence="2" id="KW-0663">Pyridoxal phosphate</keyword>
<dbReference type="AlphaFoldDB" id="A0AAE3VJK5"/>
<proteinExistence type="inferred from homology"/>
<dbReference type="GO" id="GO:0003700">
    <property type="term" value="F:DNA-binding transcription factor activity"/>
    <property type="evidence" value="ECO:0007669"/>
    <property type="project" value="InterPro"/>
</dbReference>
<dbReference type="SUPFAM" id="SSF46785">
    <property type="entry name" value="Winged helix' DNA-binding domain"/>
    <property type="match status" value="1"/>
</dbReference>
<dbReference type="CDD" id="cd07377">
    <property type="entry name" value="WHTH_GntR"/>
    <property type="match status" value="1"/>
</dbReference>
<evidence type="ECO:0000256" key="1">
    <source>
        <dbReference type="ARBA" id="ARBA00005384"/>
    </source>
</evidence>
<feature type="region of interest" description="Disordered" evidence="6">
    <location>
        <begin position="88"/>
        <end position="107"/>
    </location>
</feature>
<evidence type="ECO:0000256" key="3">
    <source>
        <dbReference type="ARBA" id="ARBA00023015"/>
    </source>
</evidence>
<dbReference type="PRINTS" id="PR00035">
    <property type="entry name" value="HTHGNTR"/>
</dbReference>
<evidence type="ECO:0000313" key="9">
    <source>
        <dbReference type="Proteomes" id="UP001238163"/>
    </source>
</evidence>
<dbReference type="PROSITE" id="PS50949">
    <property type="entry name" value="HTH_GNTR"/>
    <property type="match status" value="1"/>
</dbReference>
<dbReference type="InterPro" id="IPR036388">
    <property type="entry name" value="WH-like_DNA-bd_sf"/>
</dbReference>
<dbReference type="GO" id="GO:0030170">
    <property type="term" value="F:pyridoxal phosphate binding"/>
    <property type="evidence" value="ECO:0007669"/>
    <property type="project" value="InterPro"/>
</dbReference>
<dbReference type="InterPro" id="IPR000524">
    <property type="entry name" value="Tscrpt_reg_HTH_GntR"/>
</dbReference>
<evidence type="ECO:0000259" key="7">
    <source>
        <dbReference type="PROSITE" id="PS50949"/>
    </source>
</evidence>
<organism evidence="8 9">
    <name type="scientific">Oligosphaera ethanolica</name>
    <dbReference type="NCBI Taxonomy" id="760260"/>
    <lineage>
        <taxon>Bacteria</taxon>
        <taxon>Pseudomonadati</taxon>
        <taxon>Lentisphaerota</taxon>
        <taxon>Oligosphaeria</taxon>
        <taxon>Oligosphaerales</taxon>
        <taxon>Oligosphaeraceae</taxon>
        <taxon>Oligosphaera</taxon>
    </lineage>
</organism>
<feature type="domain" description="HTH gntR-type" evidence="7">
    <location>
        <begin position="13"/>
        <end position="79"/>
    </location>
</feature>
<keyword evidence="4" id="KW-0238">DNA-binding</keyword>
<keyword evidence="3" id="KW-0805">Transcription regulation</keyword>
<protein>
    <submittedName>
        <fullName evidence="8">GntR family transcriptional regulator/MocR family aminotransferase</fullName>
    </submittedName>
</protein>
<dbReference type="SUPFAM" id="SSF53383">
    <property type="entry name" value="PLP-dependent transferases"/>
    <property type="match status" value="1"/>
</dbReference>
<dbReference type="GO" id="GO:0008483">
    <property type="term" value="F:transaminase activity"/>
    <property type="evidence" value="ECO:0007669"/>
    <property type="project" value="UniProtKB-KW"/>
</dbReference>
<name>A0AAE3VJK5_9BACT</name>
<keyword evidence="9" id="KW-1185">Reference proteome</keyword>
<dbReference type="InterPro" id="IPR004839">
    <property type="entry name" value="Aminotransferase_I/II_large"/>
</dbReference>
<comment type="similarity">
    <text evidence="1">In the C-terminal section; belongs to the class-I pyridoxal-phosphate-dependent aminotransferase family.</text>
</comment>
<dbReference type="Proteomes" id="UP001238163">
    <property type="component" value="Unassembled WGS sequence"/>
</dbReference>